<proteinExistence type="predicted"/>
<evidence type="ECO:0008006" key="4">
    <source>
        <dbReference type="Google" id="ProtNLM"/>
    </source>
</evidence>
<feature type="transmembrane region" description="Helical" evidence="1">
    <location>
        <begin position="104"/>
        <end position="126"/>
    </location>
</feature>
<evidence type="ECO:0000256" key="1">
    <source>
        <dbReference type="SAM" id="Phobius"/>
    </source>
</evidence>
<keyword evidence="1" id="KW-1133">Transmembrane helix</keyword>
<name>A0A085WKN9_9BACT</name>
<feature type="transmembrane region" description="Helical" evidence="1">
    <location>
        <begin position="76"/>
        <end position="98"/>
    </location>
</feature>
<reference evidence="2 3" key="1">
    <citation type="submission" date="2014-04" db="EMBL/GenBank/DDBJ databases">
        <title>Genome assembly of Hyalangium minutum DSM 14724.</title>
        <authorList>
            <person name="Sharma G."/>
            <person name="Subramanian S."/>
        </authorList>
    </citation>
    <scope>NUCLEOTIDE SEQUENCE [LARGE SCALE GENOMIC DNA]</scope>
    <source>
        <strain evidence="2 3">DSM 14724</strain>
    </source>
</reference>
<organism evidence="2 3">
    <name type="scientific">Hyalangium minutum</name>
    <dbReference type="NCBI Taxonomy" id="394096"/>
    <lineage>
        <taxon>Bacteria</taxon>
        <taxon>Pseudomonadati</taxon>
        <taxon>Myxococcota</taxon>
        <taxon>Myxococcia</taxon>
        <taxon>Myxococcales</taxon>
        <taxon>Cystobacterineae</taxon>
        <taxon>Archangiaceae</taxon>
        <taxon>Hyalangium</taxon>
    </lineage>
</organism>
<accession>A0A085WKN9</accession>
<evidence type="ECO:0000313" key="2">
    <source>
        <dbReference type="EMBL" id="KFE68252.1"/>
    </source>
</evidence>
<keyword evidence="1" id="KW-0812">Transmembrane</keyword>
<dbReference type="EMBL" id="JMCB01000006">
    <property type="protein sequence ID" value="KFE68252.1"/>
    <property type="molecule type" value="Genomic_DNA"/>
</dbReference>
<keyword evidence="3" id="KW-1185">Reference proteome</keyword>
<sequence>MLPVMKRRTLHRAVFSAAAVYNVLWGLYAAVDPQWLFRFAGMPSLNHPAMFACLGMVIGVYGICYAEVARRPEHGFLLAAVGLLGKLLGPIGLAALILQGEWPPATLVLCLTNDFIWWAPFTLYLYDAWPFYRRTFAPEGPGTESAARAPSASGH</sequence>
<evidence type="ECO:0000313" key="3">
    <source>
        <dbReference type="Proteomes" id="UP000028725"/>
    </source>
</evidence>
<dbReference type="STRING" id="394096.DB31_7489"/>
<dbReference type="AlphaFoldDB" id="A0A085WKN9"/>
<dbReference type="PATRIC" id="fig|394096.3.peg.3529"/>
<feature type="transmembrane region" description="Helical" evidence="1">
    <location>
        <begin position="45"/>
        <end position="64"/>
    </location>
</feature>
<keyword evidence="1" id="KW-0472">Membrane</keyword>
<protein>
    <recommendedName>
        <fullName evidence="4">Alkyl hydroperoxide reductase</fullName>
    </recommendedName>
</protein>
<comment type="caution">
    <text evidence="2">The sequence shown here is derived from an EMBL/GenBank/DDBJ whole genome shotgun (WGS) entry which is preliminary data.</text>
</comment>
<dbReference type="Proteomes" id="UP000028725">
    <property type="component" value="Unassembled WGS sequence"/>
</dbReference>
<gene>
    <name evidence="2" type="ORF">DB31_7489</name>
</gene>